<keyword evidence="1" id="KW-0805">Transcription regulation</keyword>
<sequence>MTEKRTEVCQKQCFHPEMVAAVRESMMKKEVLQELADLFKALGDHTRVKILNALYHAELCVCDLTAILDMNQSAVSHQLRVLRVGKIVKSRKDGKNVYYSLDDKHIFKLLDLGSEHVREESL</sequence>
<dbReference type="EMBL" id="CP001101">
    <property type="protein sequence ID" value="ACE03480.1"/>
    <property type="molecule type" value="Genomic_DNA"/>
</dbReference>
<dbReference type="InterPro" id="IPR036388">
    <property type="entry name" value="WH-like_DNA-bd_sf"/>
</dbReference>
<dbReference type="PANTHER" id="PTHR43132:SF6">
    <property type="entry name" value="HTH-TYPE TRANSCRIPTIONAL REPRESSOR CZRA"/>
    <property type="match status" value="1"/>
</dbReference>
<dbReference type="AlphaFoldDB" id="B3EMA2"/>
<dbReference type="Pfam" id="PF01022">
    <property type="entry name" value="HTH_5"/>
    <property type="match status" value="1"/>
</dbReference>
<dbReference type="Gene3D" id="1.10.10.10">
    <property type="entry name" value="Winged helix-like DNA-binding domain superfamily/Winged helix DNA-binding domain"/>
    <property type="match status" value="1"/>
</dbReference>
<organism evidence="5">
    <name type="scientific">Chlorobium phaeobacteroides (strain BS1)</name>
    <dbReference type="NCBI Taxonomy" id="331678"/>
    <lineage>
        <taxon>Bacteria</taxon>
        <taxon>Pseudomonadati</taxon>
        <taxon>Chlorobiota</taxon>
        <taxon>Chlorobiia</taxon>
        <taxon>Chlorobiales</taxon>
        <taxon>Chlorobiaceae</taxon>
        <taxon>Chlorobium/Pelodictyon group</taxon>
        <taxon>Chlorobium</taxon>
    </lineage>
</organism>
<accession>B3EMA2</accession>
<dbReference type="KEGG" id="cpb:Cphamn1_0517"/>
<dbReference type="NCBIfam" id="NF033788">
    <property type="entry name" value="HTH_metalloreg"/>
    <property type="match status" value="1"/>
</dbReference>
<dbReference type="InterPro" id="IPR001845">
    <property type="entry name" value="HTH_ArsR_DNA-bd_dom"/>
</dbReference>
<keyword evidence="2" id="KW-0238">DNA-binding</keyword>
<keyword evidence="3" id="KW-0804">Transcription</keyword>
<dbReference type="InterPro" id="IPR036390">
    <property type="entry name" value="WH_DNA-bd_sf"/>
</dbReference>
<dbReference type="PROSITE" id="PS50987">
    <property type="entry name" value="HTH_ARSR_2"/>
    <property type="match status" value="1"/>
</dbReference>
<dbReference type="CDD" id="cd00090">
    <property type="entry name" value="HTH_ARSR"/>
    <property type="match status" value="1"/>
</dbReference>
<proteinExistence type="predicted"/>
<evidence type="ECO:0000259" key="4">
    <source>
        <dbReference type="PROSITE" id="PS50987"/>
    </source>
</evidence>
<evidence type="ECO:0000256" key="2">
    <source>
        <dbReference type="ARBA" id="ARBA00023125"/>
    </source>
</evidence>
<reference evidence="5" key="1">
    <citation type="submission" date="2008-06" db="EMBL/GenBank/DDBJ databases">
        <title>Complete sequence of Chlorobium phaeobacteroides BS1.</title>
        <authorList>
            <consortium name="US DOE Joint Genome Institute"/>
            <person name="Lucas S."/>
            <person name="Copeland A."/>
            <person name="Lapidus A."/>
            <person name="Glavina del Rio T."/>
            <person name="Dalin E."/>
            <person name="Tice H."/>
            <person name="Bruce D."/>
            <person name="Goodwin L."/>
            <person name="Pitluck S."/>
            <person name="Schmutz J."/>
            <person name="Larimer F."/>
            <person name="Land M."/>
            <person name="Hauser L."/>
            <person name="Kyrpides N."/>
            <person name="Ovchinnikova G."/>
            <person name="Li T."/>
            <person name="Liu Z."/>
            <person name="Zhao F."/>
            <person name="Overmann J."/>
            <person name="Bryant D.A."/>
            <person name="Richardson P."/>
        </authorList>
    </citation>
    <scope>NUCLEOTIDE SEQUENCE [LARGE SCALE GENOMIC DNA]</scope>
    <source>
        <strain evidence="5">BS1</strain>
    </source>
</reference>
<dbReference type="PRINTS" id="PR00778">
    <property type="entry name" value="HTHARSR"/>
</dbReference>
<gene>
    <name evidence="5" type="ordered locus">Cphamn1_0517</name>
</gene>
<dbReference type="InterPro" id="IPR051011">
    <property type="entry name" value="Metal_resp_trans_reg"/>
</dbReference>
<dbReference type="PANTHER" id="PTHR43132">
    <property type="entry name" value="ARSENICAL RESISTANCE OPERON REPRESSOR ARSR-RELATED"/>
    <property type="match status" value="1"/>
</dbReference>
<evidence type="ECO:0000313" key="5">
    <source>
        <dbReference type="EMBL" id="ACE03480.1"/>
    </source>
</evidence>
<dbReference type="STRING" id="331678.Cphamn1_0517"/>
<evidence type="ECO:0000256" key="1">
    <source>
        <dbReference type="ARBA" id="ARBA00023015"/>
    </source>
</evidence>
<dbReference type="eggNOG" id="COG0640">
    <property type="taxonomic scope" value="Bacteria"/>
</dbReference>
<dbReference type="GO" id="GO:0003677">
    <property type="term" value="F:DNA binding"/>
    <property type="evidence" value="ECO:0007669"/>
    <property type="project" value="UniProtKB-KW"/>
</dbReference>
<evidence type="ECO:0000256" key="3">
    <source>
        <dbReference type="ARBA" id="ARBA00023163"/>
    </source>
</evidence>
<dbReference type="HOGENOM" id="CLU_097806_7_3_10"/>
<dbReference type="OrthoDB" id="9802016at2"/>
<dbReference type="SMART" id="SM00418">
    <property type="entry name" value="HTH_ARSR"/>
    <property type="match status" value="1"/>
</dbReference>
<feature type="domain" description="HTH arsR-type" evidence="4">
    <location>
        <begin position="27"/>
        <end position="121"/>
    </location>
</feature>
<protein>
    <submittedName>
        <fullName evidence="5">Transcriptional regulator, ArsR family</fullName>
    </submittedName>
</protein>
<dbReference type="InterPro" id="IPR011991">
    <property type="entry name" value="ArsR-like_HTH"/>
</dbReference>
<name>B3EMA2_CHLPB</name>
<dbReference type="SUPFAM" id="SSF46785">
    <property type="entry name" value="Winged helix' DNA-binding domain"/>
    <property type="match status" value="1"/>
</dbReference>
<dbReference type="GO" id="GO:0003700">
    <property type="term" value="F:DNA-binding transcription factor activity"/>
    <property type="evidence" value="ECO:0007669"/>
    <property type="project" value="InterPro"/>
</dbReference>